<proteinExistence type="predicted"/>
<evidence type="ECO:0000313" key="2">
    <source>
        <dbReference type="Proteomes" id="UP000078348"/>
    </source>
</evidence>
<reference evidence="1" key="1">
    <citation type="submission" date="2016-05" db="EMBL/GenBank/DDBJ databases">
        <title>Nuclear genome of Blastocystis sp. subtype 1 NandII.</title>
        <authorList>
            <person name="Gentekaki E."/>
            <person name="Curtis B."/>
            <person name="Stairs C."/>
            <person name="Eme L."/>
            <person name="Herman E."/>
            <person name="Klimes V."/>
            <person name="Arias M.C."/>
            <person name="Elias M."/>
            <person name="Hilliou F."/>
            <person name="Klute M."/>
            <person name="Malik S.-B."/>
            <person name="Pightling A."/>
            <person name="Rachubinski R."/>
            <person name="Salas D."/>
            <person name="Schlacht A."/>
            <person name="Suga H."/>
            <person name="Archibald J."/>
            <person name="Ball S.G."/>
            <person name="Clark G."/>
            <person name="Dacks J."/>
            <person name="Van Der Giezen M."/>
            <person name="Tsaousis A."/>
            <person name="Roger A."/>
        </authorList>
    </citation>
    <scope>NUCLEOTIDE SEQUENCE [LARGE SCALE GENOMIC DNA]</scope>
    <source>
        <strain evidence="1">NandII</strain>
    </source>
</reference>
<dbReference type="InterPro" id="IPR012674">
    <property type="entry name" value="Calycin"/>
</dbReference>
<dbReference type="AlphaFoldDB" id="A0A196SFR7"/>
<organism evidence="1 2">
    <name type="scientific">Blastocystis sp. subtype 1 (strain ATCC 50177 / NandII)</name>
    <dbReference type="NCBI Taxonomy" id="478820"/>
    <lineage>
        <taxon>Eukaryota</taxon>
        <taxon>Sar</taxon>
        <taxon>Stramenopiles</taxon>
        <taxon>Bigyra</taxon>
        <taxon>Opalozoa</taxon>
        <taxon>Opalinata</taxon>
        <taxon>Blastocystidae</taxon>
        <taxon>Blastocystis</taxon>
    </lineage>
</organism>
<gene>
    <name evidence="1" type="ORF">AV274_3339</name>
</gene>
<protein>
    <submittedName>
        <fullName evidence="1">Uncharacterized protein</fullName>
    </submittedName>
</protein>
<comment type="caution">
    <text evidence="1">The sequence shown here is derived from an EMBL/GenBank/DDBJ whole genome shotgun (WGS) entry which is preliminary data.</text>
</comment>
<dbReference type="EMBL" id="LXWW01000191">
    <property type="protein sequence ID" value="OAO14992.1"/>
    <property type="molecule type" value="Genomic_DNA"/>
</dbReference>
<dbReference type="OrthoDB" id="76592at2759"/>
<dbReference type="SUPFAM" id="SSF50814">
    <property type="entry name" value="Lipocalins"/>
    <property type="match status" value="1"/>
</dbReference>
<evidence type="ECO:0000313" key="1">
    <source>
        <dbReference type="EMBL" id="OAO14992.1"/>
    </source>
</evidence>
<dbReference type="Proteomes" id="UP000078348">
    <property type="component" value="Unassembled WGS sequence"/>
</dbReference>
<keyword evidence="2" id="KW-1185">Reference proteome</keyword>
<sequence>MSINLNGTWKLDSNRSESLLPYLSALGVPDLAAQAANKLVDILNITQTDDSFTICRMSRFGKDSKPLKFGEEYTVKSVTGGIHRIVAVKIDGAIQMVTQLSNNVGILRDTRVLEENGKVMHVNLLLQMADGRHIVVNRYFIKSNLTCEELLEQAETGTIKSPREEDFDSD</sequence>
<dbReference type="Gene3D" id="2.40.128.20">
    <property type="match status" value="1"/>
</dbReference>
<name>A0A196SFR7_BLAHN</name>
<accession>A0A196SFR7</accession>